<dbReference type="Proteomes" id="UP000065473">
    <property type="component" value="Chromosome"/>
</dbReference>
<keyword evidence="3 5" id="KW-1133">Transmembrane helix</keyword>
<feature type="transmembrane region" description="Helical" evidence="5">
    <location>
        <begin position="63"/>
        <end position="83"/>
    </location>
</feature>
<dbReference type="EMBL" id="CP013695">
    <property type="protein sequence ID" value="ALU31035.1"/>
    <property type="molecule type" value="Genomic_DNA"/>
</dbReference>
<keyword evidence="4 5" id="KW-0472">Membrane</keyword>
<feature type="transmembrane region" description="Helical" evidence="5">
    <location>
        <begin position="309"/>
        <end position="330"/>
    </location>
</feature>
<evidence type="ECO:0000256" key="1">
    <source>
        <dbReference type="ARBA" id="ARBA00004141"/>
    </source>
</evidence>
<dbReference type="GO" id="GO:0046943">
    <property type="term" value="F:carboxylic acid transmembrane transporter activity"/>
    <property type="evidence" value="ECO:0007669"/>
    <property type="project" value="TreeGrafter"/>
</dbReference>
<dbReference type="OrthoDB" id="117970at2157"/>
<evidence type="ECO:0000259" key="6">
    <source>
        <dbReference type="PROSITE" id="PS50850"/>
    </source>
</evidence>
<dbReference type="EMBL" id="CP013694">
    <property type="protein sequence ID" value="ALU30317.1"/>
    <property type="molecule type" value="Genomic_DNA"/>
</dbReference>
<feature type="transmembrane region" description="Helical" evidence="5">
    <location>
        <begin position="369"/>
        <end position="388"/>
    </location>
</feature>
<sequence>MFTMRKIRAKIPYRLDRLPWSRWHILVVIALGITWVLDGLEVTIVGVISSVLTRPQTLNLTEFQASFLGTAYILGAVIGAIVFSYLTDKYGRKKLFMVMLGIYVAGTVLSALSWNFLSIALFRTITGLGIGGEYSAINSAIDELIPARVRGWVDLAINGSWWIGTMVGSALSLYLLNPHEFPIDLGWRLSFAVGAILGVSIMLIRRYVPESPRWLLVHGKVEEAEEVVKQIEMKVQNSKELSEPKKSISITPIGNVGFRLVFKTVFGRYKKRAILGLWLMAGQAFLYNAIFFTYSLILSKFYNVPSDEIGLYIFPFAIGNFTGPLILGRLFDSLGRRKMISLTYIISGSLLAFTGYLFYLGILNAFTQTFAWVIIFFFASAGASSAYLTVSEVFPLEIRAMAIAVFYAIGTGLSSYAPSFFGYLLGSKQPSDLFIGYLIGALLMIFPGILTIFLGVDAERKSLEEVAKPLSEIIESDEKADSK</sequence>
<feature type="transmembrane region" description="Helical" evidence="5">
    <location>
        <begin position="433"/>
        <end position="456"/>
    </location>
</feature>
<keyword evidence="2 5" id="KW-0812">Transmembrane</keyword>
<evidence type="ECO:0000256" key="2">
    <source>
        <dbReference type="ARBA" id="ARBA00022692"/>
    </source>
</evidence>
<dbReference type="PANTHER" id="PTHR23508">
    <property type="entry name" value="CARBOXYLIC ACID TRANSPORTER PROTEIN HOMOLOG"/>
    <property type="match status" value="1"/>
</dbReference>
<feature type="transmembrane region" description="Helical" evidence="5">
    <location>
        <begin position="400"/>
        <end position="421"/>
    </location>
</feature>
<organism evidence="7 10">
    <name type="scientific">Sulfolobus acidocaldarius</name>
    <dbReference type="NCBI Taxonomy" id="2285"/>
    <lineage>
        <taxon>Archaea</taxon>
        <taxon>Thermoproteota</taxon>
        <taxon>Thermoprotei</taxon>
        <taxon>Sulfolobales</taxon>
        <taxon>Sulfolobaceae</taxon>
        <taxon>Sulfolobus</taxon>
    </lineage>
</organism>
<dbReference type="AlphaFoldDB" id="A0A0U2NC07"/>
<dbReference type="Gene3D" id="1.20.1250.20">
    <property type="entry name" value="MFS general substrate transporter like domains"/>
    <property type="match status" value="1"/>
</dbReference>
<evidence type="ECO:0000256" key="4">
    <source>
        <dbReference type="ARBA" id="ARBA00023136"/>
    </source>
</evidence>
<evidence type="ECO:0000313" key="8">
    <source>
        <dbReference type="EMBL" id="ALU31035.1"/>
    </source>
</evidence>
<name>A0A0U2NC07_9CREN</name>
<evidence type="ECO:0000256" key="3">
    <source>
        <dbReference type="ARBA" id="ARBA00022989"/>
    </source>
</evidence>
<dbReference type="CDD" id="cd17316">
    <property type="entry name" value="MFS_SV2_like"/>
    <property type="match status" value="1"/>
</dbReference>
<feature type="transmembrane region" description="Helical" evidence="5">
    <location>
        <begin position="342"/>
        <end position="363"/>
    </location>
</feature>
<dbReference type="InterPro" id="IPR020846">
    <property type="entry name" value="MFS_dom"/>
</dbReference>
<feature type="domain" description="Major facilitator superfamily (MFS) profile" evidence="6">
    <location>
        <begin position="27"/>
        <end position="459"/>
    </location>
</feature>
<protein>
    <submittedName>
        <fullName evidence="7">MFS transporter</fullName>
    </submittedName>
</protein>
<feature type="transmembrane region" description="Helical" evidence="5">
    <location>
        <begin position="23"/>
        <end position="51"/>
    </location>
</feature>
<gene>
    <name evidence="7" type="ORF">ATY89_10445</name>
    <name evidence="8" type="ORF">ATZ20_02000</name>
</gene>
<dbReference type="Proteomes" id="UP000060043">
    <property type="component" value="Chromosome"/>
</dbReference>
<evidence type="ECO:0000313" key="7">
    <source>
        <dbReference type="EMBL" id="ALU30317.1"/>
    </source>
</evidence>
<feature type="transmembrane region" description="Helical" evidence="5">
    <location>
        <begin position="273"/>
        <end position="297"/>
    </location>
</feature>
<dbReference type="PANTHER" id="PTHR23508:SF10">
    <property type="entry name" value="CARBOXYLIC ACID TRANSPORTER PROTEIN HOMOLOG"/>
    <property type="match status" value="1"/>
</dbReference>
<proteinExistence type="predicted"/>
<evidence type="ECO:0000256" key="5">
    <source>
        <dbReference type="SAM" id="Phobius"/>
    </source>
</evidence>
<evidence type="ECO:0000313" key="9">
    <source>
        <dbReference type="Proteomes" id="UP000060043"/>
    </source>
</evidence>
<dbReference type="SUPFAM" id="SSF103473">
    <property type="entry name" value="MFS general substrate transporter"/>
    <property type="match status" value="1"/>
</dbReference>
<feature type="transmembrane region" description="Helical" evidence="5">
    <location>
        <begin position="187"/>
        <end position="204"/>
    </location>
</feature>
<comment type="subcellular location">
    <subcellularLocation>
        <location evidence="1">Membrane</location>
        <topology evidence="1">Multi-pass membrane protein</topology>
    </subcellularLocation>
</comment>
<dbReference type="InterPro" id="IPR036259">
    <property type="entry name" value="MFS_trans_sf"/>
</dbReference>
<reference evidence="9 10" key="1">
    <citation type="submission" date="2015-12" db="EMBL/GenBank/DDBJ databases">
        <title>A stable core within a dynamic pangenome in Sulfolobus acidocaldarius.</title>
        <authorList>
            <person name="Anderson R."/>
            <person name="Kouris A."/>
            <person name="Seward C."/>
            <person name="Campbell K."/>
            <person name="Whitaker R."/>
        </authorList>
    </citation>
    <scope>NUCLEOTIDE SEQUENCE [LARGE SCALE GENOMIC DNA]</scope>
    <source>
        <strain evidence="7 10">GG12-C01-09</strain>
        <strain evidence="8 9">NG05B_CO5_07</strain>
    </source>
</reference>
<evidence type="ECO:0000313" key="10">
    <source>
        <dbReference type="Proteomes" id="UP000065473"/>
    </source>
</evidence>
<feature type="transmembrane region" description="Helical" evidence="5">
    <location>
        <begin position="95"/>
        <end position="114"/>
    </location>
</feature>
<dbReference type="Pfam" id="PF00083">
    <property type="entry name" value="Sugar_tr"/>
    <property type="match status" value="1"/>
</dbReference>
<accession>A0A0U2NC07</accession>
<dbReference type="PROSITE" id="PS50850">
    <property type="entry name" value="MFS"/>
    <property type="match status" value="1"/>
</dbReference>
<dbReference type="InterPro" id="IPR005828">
    <property type="entry name" value="MFS_sugar_transport-like"/>
</dbReference>
<dbReference type="GO" id="GO:0005886">
    <property type="term" value="C:plasma membrane"/>
    <property type="evidence" value="ECO:0007669"/>
    <property type="project" value="TreeGrafter"/>
</dbReference>